<dbReference type="InterPro" id="IPR002035">
    <property type="entry name" value="VWF_A"/>
</dbReference>
<dbReference type="PANTHER" id="PTHR24020">
    <property type="entry name" value="COLLAGEN ALPHA"/>
    <property type="match status" value="1"/>
</dbReference>
<evidence type="ECO:0000256" key="2">
    <source>
        <dbReference type="ARBA" id="ARBA00022525"/>
    </source>
</evidence>
<dbReference type="OrthoDB" id="10256829at2759"/>
<keyword evidence="3" id="KW-0272">Extracellular matrix</keyword>
<dbReference type="PRINTS" id="PR00453">
    <property type="entry name" value="VWFADOMAIN"/>
</dbReference>
<dbReference type="RefSeq" id="XP_031432481.1">
    <property type="nucleotide sequence ID" value="XM_031576621.1"/>
</dbReference>
<sequence>MIISISECVSATVADIAFIVDQRSSTGNENFKHMRNFLHRIVAGLDISSNKVRVGVVLYSNTPKAEMYLDTHGNKQDILHHIRRLPFLGGTITKTGEALMFAQSDVFTRKRGSRQHYGVEQLAVVLTTGNSADDVSQVAMDLRQSGVKVFTVGVKNSQIAELQQIASYPPQRFVFTVEDFAKLSTIQRDLRTSICHEIHRSQKGHGLGRGLPGQFGLPGFSRTQQNVPTQGKYQKLNTLYNNNNNKKNIPGNFIFEGLGHDCH</sequence>
<dbReference type="GO" id="GO:0007155">
    <property type="term" value="P:cell adhesion"/>
    <property type="evidence" value="ECO:0007669"/>
    <property type="project" value="UniProtKB-KW"/>
</dbReference>
<accession>A0A6P8G863</accession>
<protein>
    <submittedName>
        <fullName evidence="10">Collagen alpha-1(XII) chain-like</fullName>
    </submittedName>
</protein>
<keyword evidence="5" id="KW-0677">Repeat</keyword>
<evidence type="ECO:0000313" key="9">
    <source>
        <dbReference type="Proteomes" id="UP000515152"/>
    </source>
</evidence>
<dbReference type="Proteomes" id="UP000515152">
    <property type="component" value="Chromosome 11"/>
</dbReference>
<evidence type="ECO:0000256" key="6">
    <source>
        <dbReference type="ARBA" id="ARBA00022889"/>
    </source>
</evidence>
<dbReference type="FunFam" id="3.40.50.410:FF:000003">
    <property type="entry name" value="Collagen type VI alpha 3 chain"/>
    <property type="match status" value="1"/>
</dbReference>
<keyword evidence="4" id="KW-0732">Signal</keyword>
<evidence type="ECO:0000259" key="8">
    <source>
        <dbReference type="PROSITE" id="PS50234"/>
    </source>
</evidence>
<organism evidence="9 10">
    <name type="scientific">Clupea harengus</name>
    <name type="common">Atlantic herring</name>
    <dbReference type="NCBI Taxonomy" id="7950"/>
    <lineage>
        <taxon>Eukaryota</taxon>
        <taxon>Metazoa</taxon>
        <taxon>Chordata</taxon>
        <taxon>Craniata</taxon>
        <taxon>Vertebrata</taxon>
        <taxon>Euteleostomi</taxon>
        <taxon>Actinopterygii</taxon>
        <taxon>Neopterygii</taxon>
        <taxon>Teleostei</taxon>
        <taxon>Clupei</taxon>
        <taxon>Clupeiformes</taxon>
        <taxon>Clupeoidei</taxon>
        <taxon>Clupeidae</taxon>
        <taxon>Clupea</taxon>
    </lineage>
</organism>
<name>A0A6P8G863_CLUHA</name>
<reference evidence="10" key="1">
    <citation type="submission" date="2025-08" db="UniProtKB">
        <authorList>
            <consortium name="RefSeq"/>
        </authorList>
    </citation>
    <scope>IDENTIFICATION</scope>
</reference>
<dbReference type="GO" id="GO:0005581">
    <property type="term" value="C:collagen trimer"/>
    <property type="evidence" value="ECO:0007669"/>
    <property type="project" value="UniProtKB-KW"/>
</dbReference>
<keyword evidence="7" id="KW-0176">Collagen</keyword>
<feature type="domain" description="VWFA" evidence="8">
    <location>
        <begin position="15"/>
        <end position="190"/>
    </location>
</feature>
<dbReference type="Pfam" id="PF00092">
    <property type="entry name" value="VWA"/>
    <property type="match status" value="1"/>
</dbReference>
<dbReference type="AlphaFoldDB" id="A0A6P8G863"/>
<evidence type="ECO:0000256" key="4">
    <source>
        <dbReference type="ARBA" id="ARBA00022729"/>
    </source>
</evidence>
<evidence type="ECO:0000256" key="7">
    <source>
        <dbReference type="ARBA" id="ARBA00023119"/>
    </source>
</evidence>
<dbReference type="KEGG" id="char:116222453"/>
<dbReference type="PROSITE" id="PS50234">
    <property type="entry name" value="VWFA"/>
    <property type="match status" value="1"/>
</dbReference>
<evidence type="ECO:0000256" key="5">
    <source>
        <dbReference type="ARBA" id="ARBA00022737"/>
    </source>
</evidence>
<dbReference type="SUPFAM" id="SSF53300">
    <property type="entry name" value="vWA-like"/>
    <property type="match status" value="1"/>
</dbReference>
<gene>
    <name evidence="10" type="primary">LOC116222453</name>
</gene>
<keyword evidence="9" id="KW-1185">Reference proteome</keyword>
<keyword evidence="2" id="KW-0964">Secreted</keyword>
<dbReference type="GeneID" id="116222453"/>
<evidence type="ECO:0000256" key="3">
    <source>
        <dbReference type="ARBA" id="ARBA00022530"/>
    </source>
</evidence>
<dbReference type="Gene3D" id="3.40.50.410">
    <property type="entry name" value="von Willebrand factor, type A domain"/>
    <property type="match status" value="1"/>
</dbReference>
<evidence type="ECO:0000313" key="10">
    <source>
        <dbReference type="RefSeq" id="XP_031432481.1"/>
    </source>
</evidence>
<dbReference type="SMART" id="SM00327">
    <property type="entry name" value="VWA"/>
    <property type="match status" value="1"/>
</dbReference>
<dbReference type="InterPro" id="IPR050525">
    <property type="entry name" value="ECM_Assembly_Org"/>
</dbReference>
<evidence type="ECO:0000256" key="1">
    <source>
        <dbReference type="ARBA" id="ARBA00004498"/>
    </source>
</evidence>
<comment type="subcellular location">
    <subcellularLocation>
        <location evidence="1">Secreted</location>
        <location evidence="1">Extracellular space</location>
        <location evidence="1">Extracellular matrix</location>
    </subcellularLocation>
</comment>
<dbReference type="PANTHER" id="PTHR24020:SF86">
    <property type="entry name" value="COLLAGEN, TYPE VI, ALPHA 4"/>
    <property type="match status" value="1"/>
</dbReference>
<proteinExistence type="predicted"/>
<keyword evidence="6" id="KW-0130">Cell adhesion</keyword>
<dbReference type="InterPro" id="IPR036465">
    <property type="entry name" value="vWFA_dom_sf"/>
</dbReference>